<keyword evidence="3" id="KW-0378">Hydrolase</keyword>
<accession>A0A376CK47</accession>
<dbReference type="Gene3D" id="1.10.30.50">
    <property type="match status" value="1"/>
</dbReference>
<dbReference type="InterPro" id="IPR003615">
    <property type="entry name" value="HNH_nuc"/>
</dbReference>
<organism evidence="3 4">
    <name type="scientific">Corynebacterium pilosum</name>
    <dbReference type="NCBI Taxonomy" id="35756"/>
    <lineage>
        <taxon>Bacteria</taxon>
        <taxon>Bacillati</taxon>
        <taxon>Actinomycetota</taxon>
        <taxon>Actinomycetes</taxon>
        <taxon>Mycobacteriales</taxon>
        <taxon>Corynebacteriaceae</taxon>
        <taxon>Corynebacterium</taxon>
    </lineage>
</organism>
<dbReference type="OrthoDB" id="4413566at2"/>
<keyword evidence="4" id="KW-1185">Reference proteome</keyword>
<sequence>MWHSNTGEAYYAVCSDKPKARKQRLLRQLEYDIWKGLFAETEAPQEVRDWSEYAAGLSADLGVSETMIANNLLAMDTLIALPRFQLLVESLYHANMILLRKIAATLCCDTFWDHPDNQIIVDEFLTEFLTPTKPAQVMPGPRAVGNRLEDLLRELRDAPETEESEPAARDHYVEDNKDGTFTTSSTWDGYTTAQIDEAIRAFAAKEKISLAEAHARLILEDIDLSVVLNVYKASDVADACAWMPGTGNFSPEATEAAERDAKTVRDIMVAKDRVTAQYAATGLMRAYINGRDGTCRWPGCNRPATHTDKDHCVDWSKGGPTSPNNLVSLCRHHHNRKTDGLVHYIFEPISGDVYWLFRDGTWVVDEADGPLAPRNARWKVTLNQRKKRRRQKAGPSKRTGPPTKRAPQFEGPPPF</sequence>
<keyword evidence="3" id="KW-0255">Endonuclease</keyword>
<proteinExistence type="predicted"/>
<name>A0A376CK47_9CORY</name>
<dbReference type="GO" id="GO:0004519">
    <property type="term" value="F:endonuclease activity"/>
    <property type="evidence" value="ECO:0007669"/>
    <property type="project" value="UniProtKB-KW"/>
</dbReference>
<feature type="domain" description="HNH nuclease" evidence="2">
    <location>
        <begin position="283"/>
        <end position="335"/>
    </location>
</feature>
<dbReference type="STRING" id="35756.GCA_001044155_01817"/>
<dbReference type="EMBL" id="UFXQ01000001">
    <property type="protein sequence ID" value="STC68685.1"/>
    <property type="molecule type" value="Genomic_DNA"/>
</dbReference>
<evidence type="ECO:0000256" key="1">
    <source>
        <dbReference type="SAM" id="MobiDB-lite"/>
    </source>
</evidence>
<dbReference type="AlphaFoldDB" id="A0A376CK47"/>
<reference evidence="3 4" key="1">
    <citation type="submission" date="2018-06" db="EMBL/GenBank/DDBJ databases">
        <authorList>
            <consortium name="Pathogen Informatics"/>
            <person name="Doyle S."/>
        </authorList>
    </citation>
    <scope>NUCLEOTIDE SEQUENCE [LARGE SCALE GENOMIC DNA]</scope>
    <source>
        <strain evidence="3 4">NCTC11862</strain>
    </source>
</reference>
<dbReference type="SMART" id="SM00507">
    <property type="entry name" value="HNHc"/>
    <property type="match status" value="1"/>
</dbReference>
<evidence type="ECO:0000313" key="3">
    <source>
        <dbReference type="EMBL" id="STC68685.1"/>
    </source>
</evidence>
<feature type="region of interest" description="Disordered" evidence="1">
    <location>
        <begin position="379"/>
        <end position="415"/>
    </location>
</feature>
<evidence type="ECO:0000313" key="4">
    <source>
        <dbReference type="Proteomes" id="UP000254467"/>
    </source>
</evidence>
<dbReference type="RefSeq" id="WP_018582187.1">
    <property type="nucleotide sequence ID" value="NZ_LDYD01000007.1"/>
</dbReference>
<dbReference type="Pfam" id="PF01844">
    <property type="entry name" value="HNH"/>
    <property type="match status" value="1"/>
</dbReference>
<dbReference type="Proteomes" id="UP000254467">
    <property type="component" value="Unassembled WGS sequence"/>
</dbReference>
<dbReference type="GO" id="GO:0003676">
    <property type="term" value="F:nucleic acid binding"/>
    <property type="evidence" value="ECO:0007669"/>
    <property type="project" value="InterPro"/>
</dbReference>
<dbReference type="InterPro" id="IPR002711">
    <property type="entry name" value="HNH"/>
</dbReference>
<dbReference type="CDD" id="cd00085">
    <property type="entry name" value="HNHc"/>
    <property type="match status" value="1"/>
</dbReference>
<evidence type="ECO:0000259" key="2">
    <source>
        <dbReference type="SMART" id="SM00507"/>
    </source>
</evidence>
<protein>
    <submittedName>
        <fullName evidence="3">Restriction endonuclease</fullName>
    </submittedName>
</protein>
<keyword evidence="3" id="KW-0540">Nuclease</keyword>
<dbReference type="GO" id="GO:0008270">
    <property type="term" value="F:zinc ion binding"/>
    <property type="evidence" value="ECO:0007669"/>
    <property type="project" value="InterPro"/>
</dbReference>
<gene>
    <name evidence="3" type="ORF">NCTC11862_00447</name>
</gene>